<evidence type="ECO:0000313" key="3">
    <source>
        <dbReference type="Proteomes" id="UP000321790"/>
    </source>
</evidence>
<organism evidence="2 3">
    <name type="scientific">Seonamhaeicola algicola</name>
    <dbReference type="NCBI Taxonomy" id="1719036"/>
    <lineage>
        <taxon>Bacteria</taxon>
        <taxon>Pseudomonadati</taxon>
        <taxon>Bacteroidota</taxon>
        <taxon>Flavobacteriia</taxon>
        <taxon>Flavobacteriales</taxon>
        <taxon>Flavobacteriaceae</taxon>
    </lineage>
</organism>
<reference evidence="3" key="1">
    <citation type="submission" date="2019-08" db="EMBL/GenBank/DDBJ databases">
        <title>Seonamhaeicola sediminis sp. nov., isolated from marine sediment.</title>
        <authorList>
            <person name="Cao W.R."/>
        </authorList>
    </citation>
    <scope>NUCLEOTIDE SEQUENCE [LARGE SCALE GENOMIC DNA]</scope>
    <source>
        <strain evidence="3">Gy8</strain>
    </source>
</reference>
<keyword evidence="3" id="KW-1185">Reference proteome</keyword>
<dbReference type="PANTHER" id="PTHR46361:SF3">
    <property type="entry name" value="ELECTRON CARRIER_ PROTEIN DISULFIDE OXIDOREDUCTASE"/>
    <property type="match status" value="1"/>
</dbReference>
<dbReference type="AlphaFoldDB" id="A0A5C7AC21"/>
<comment type="caution">
    <text evidence="2">The sequence shown here is derived from an EMBL/GenBank/DDBJ whole genome shotgun (WGS) entry which is preliminary data.</text>
</comment>
<gene>
    <name evidence="2" type="ORF">FUA26_14515</name>
</gene>
<name>A0A5C7AC21_9FLAO</name>
<sequence>MARIIMLLFCVACISCKTKKQATTIKNTNNPIVKVAKQQDSVTKNIQNPTNQDTVVSKFNQVLSKKTYSAHQLWNELLQKHVSTNGNVDYIGFKEDQEDFYGYLYSLNLMYKHESFKTLTKEEKLAFWINAYNALTVDLILRNYPTTSIRNIKDPWKQRLWKFGNKWYNLDEIEHAILRKMDEPRIHFAINCASISCPKLQNKAFTSKNLETQLTNATKAFLLDTSKNIISKNAIQISKIFQWFSKDFKTNGSLIDFLNTYSTVQISANAKKSFLDYNWNLNE</sequence>
<dbReference type="OrthoDB" id="526867at2"/>
<accession>A0A5C7AC21</accession>
<proteinExistence type="predicted"/>
<feature type="domain" description="DUF547" evidence="1">
    <location>
        <begin position="117"/>
        <end position="222"/>
    </location>
</feature>
<dbReference type="EMBL" id="VOSC01000033">
    <property type="protein sequence ID" value="TXE06186.1"/>
    <property type="molecule type" value="Genomic_DNA"/>
</dbReference>
<evidence type="ECO:0000259" key="1">
    <source>
        <dbReference type="Pfam" id="PF04784"/>
    </source>
</evidence>
<dbReference type="Pfam" id="PF04784">
    <property type="entry name" value="DUF547"/>
    <property type="match status" value="1"/>
</dbReference>
<dbReference type="Proteomes" id="UP000321790">
    <property type="component" value="Unassembled WGS sequence"/>
</dbReference>
<protein>
    <submittedName>
        <fullName evidence="2">DUF547 domain-containing protein</fullName>
    </submittedName>
</protein>
<dbReference type="InterPro" id="IPR006869">
    <property type="entry name" value="DUF547"/>
</dbReference>
<dbReference type="PANTHER" id="PTHR46361">
    <property type="entry name" value="ELECTRON CARRIER/ PROTEIN DISULFIDE OXIDOREDUCTASE"/>
    <property type="match status" value="1"/>
</dbReference>
<dbReference type="RefSeq" id="WP_147137713.1">
    <property type="nucleotide sequence ID" value="NZ_VOSC01000033.1"/>
</dbReference>
<evidence type="ECO:0000313" key="2">
    <source>
        <dbReference type="EMBL" id="TXE06186.1"/>
    </source>
</evidence>